<evidence type="ECO:0000313" key="1">
    <source>
        <dbReference type="EMBL" id="ALB23847.1"/>
    </source>
</evidence>
<protein>
    <submittedName>
        <fullName evidence="1">Uncharacterized protein</fullName>
    </submittedName>
</protein>
<dbReference type="AlphaFoldDB" id="A0AAC8VJZ2"/>
<name>A0AAC8VJZ2_PISSA</name>
<organism evidence="1 2">
    <name type="scientific">Piscirickettsia salmonis</name>
    <dbReference type="NCBI Taxonomy" id="1238"/>
    <lineage>
        <taxon>Bacteria</taxon>
        <taxon>Pseudomonadati</taxon>
        <taxon>Pseudomonadota</taxon>
        <taxon>Gammaproteobacteria</taxon>
        <taxon>Thiotrichales</taxon>
        <taxon>Piscirickettsiaceae</taxon>
        <taxon>Piscirickettsia</taxon>
    </lineage>
</organism>
<dbReference type="Proteomes" id="UP000029558">
    <property type="component" value="Chromosome"/>
</dbReference>
<reference evidence="1 2" key="1">
    <citation type="journal article" date="2014" name="Genome Announc.">
        <title>Comparative Genome Analysis of Two Isolates of the Fish Pathogen Piscirickettsia salmonis from Different Hosts Reveals Major Differences in Virulence-Associated Secretion Systems.</title>
        <authorList>
            <person name="Bohle H."/>
            <person name="Henriquez P."/>
            <person name="Grothusen H."/>
            <person name="Navas E."/>
            <person name="Sandoval A."/>
            <person name="Bustamante F."/>
            <person name="Bustos P."/>
            <person name="Mancilla M."/>
        </authorList>
    </citation>
    <scope>NUCLEOTIDE SEQUENCE [LARGE SCALE GENOMIC DNA]</scope>
    <source>
        <strain evidence="2">B1-32597</strain>
    </source>
</reference>
<accession>A0AAC8VJZ2</accession>
<evidence type="ECO:0000313" key="2">
    <source>
        <dbReference type="Proteomes" id="UP000029558"/>
    </source>
</evidence>
<proteinExistence type="predicted"/>
<sequence length="57" mass="6601">MNTETVMLFLYLPLFLPGLNVESKNFLFKNKVAINHIILLLQLTTEIKPLNINYHTA</sequence>
<dbReference type="EMBL" id="CP012508">
    <property type="protein sequence ID" value="ALB23847.1"/>
    <property type="molecule type" value="Genomic_DNA"/>
</dbReference>
<gene>
    <name evidence="1" type="ORF">KU39_2671</name>
</gene>